<proteinExistence type="predicted"/>
<dbReference type="SMART" id="SM00228">
    <property type="entry name" value="PDZ"/>
    <property type="match status" value="1"/>
</dbReference>
<evidence type="ECO:0000256" key="1">
    <source>
        <dbReference type="ARBA" id="ARBA00022670"/>
    </source>
</evidence>
<dbReference type="SUPFAM" id="SSF50494">
    <property type="entry name" value="Trypsin-like serine proteases"/>
    <property type="match status" value="1"/>
</dbReference>
<protein>
    <recommendedName>
        <fullName evidence="4">PDZ domain-containing protein</fullName>
    </recommendedName>
</protein>
<evidence type="ECO:0000256" key="3">
    <source>
        <dbReference type="SAM" id="Phobius"/>
    </source>
</evidence>
<reference evidence="7 8" key="1">
    <citation type="submission" date="2017-11" db="EMBL/GenBank/DDBJ databases">
        <title>Evolution of Phototrophy in the Chloroflexi Phylum Driven by Horizontal Gene Transfer.</title>
        <authorList>
            <person name="Ward L.M."/>
            <person name="Hemp J."/>
            <person name="Shih P.M."/>
            <person name="Mcglynn S.E."/>
            <person name="Fischer W."/>
        </authorList>
    </citation>
    <scope>NUCLEOTIDE SEQUENCE [LARGE SCALE GENOMIC DNA]</scope>
    <source>
        <strain evidence="6">CP1_1M</strain>
        <strain evidence="5">JP3_13</strain>
    </source>
</reference>
<keyword evidence="3" id="KW-0472">Membrane</keyword>
<dbReference type="InterPro" id="IPR001478">
    <property type="entry name" value="PDZ"/>
</dbReference>
<dbReference type="Gene3D" id="2.40.10.120">
    <property type="match status" value="1"/>
</dbReference>
<dbReference type="AlphaFoldDB" id="A0A2M8PZ91"/>
<keyword evidence="1" id="KW-0645">Protease</keyword>
<dbReference type="PRINTS" id="PR00834">
    <property type="entry name" value="PROTEASES2C"/>
</dbReference>
<dbReference type="Proteomes" id="UP000228947">
    <property type="component" value="Unassembled WGS sequence"/>
</dbReference>
<dbReference type="PANTHER" id="PTHR43343">
    <property type="entry name" value="PEPTIDASE S12"/>
    <property type="match status" value="1"/>
</dbReference>
<dbReference type="Pfam" id="PF13365">
    <property type="entry name" value="Trypsin_2"/>
    <property type="match status" value="1"/>
</dbReference>
<dbReference type="InterPro" id="IPR036034">
    <property type="entry name" value="PDZ_sf"/>
</dbReference>
<dbReference type="SUPFAM" id="SSF50156">
    <property type="entry name" value="PDZ domain-like"/>
    <property type="match status" value="1"/>
</dbReference>
<dbReference type="PANTHER" id="PTHR43343:SF3">
    <property type="entry name" value="PROTEASE DO-LIKE 8, CHLOROPLASTIC"/>
    <property type="match status" value="1"/>
</dbReference>
<dbReference type="GO" id="GO:0004252">
    <property type="term" value="F:serine-type endopeptidase activity"/>
    <property type="evidence" value="ECO:0007669"/>
    <property type="project" value="InterPro"/>
</dbReference>
<dbReference type="InterPro" id="IPR009003">
    <property type="entry name" value="Peptidase_S1_PA"/>
</dbReference>
<gene>
    <name evidence="5" type="ORF">CUN49_02130</name>
    <name evidence="6" type="ORF">CUN50_02360</name>
</gene>
<accession>A0A2M8PHT0</accession>
<dbReference type="Pfam" id="PF13180">
    <property type="entry name" value="PDZ_2"/>
    <property type="match status" value="1"/>
</dbReference>
<evidence type="ECO:0000313" key="7">
    <source>
        <dbReference type="Proteomes" id="UP000228947"/>
    </source>
</evidence>
<evidence type="ECO:0000313" key="8">
    <source>
        <dbReference type="Proteomes" id="UP000229681"/>
    </source>
</evidence>
<evidence type="ECO:0000256" key="2">
    <source>
        <dbReference type="ARBA" id="ARBA00022801"/>
    </source>
</evidence>
<evidence type="ECO:0000313" key="5">
    <source>
        <dbReference type="EMBL" id="PJF37105.1"/>
    </source>
</evidence>
<dbReference type="Proteomes" id="UP000229681">
    <property type="component" value="Unassembled WGS sequence"/>
</dbReference>
<feature type="transmembrane region" description="Helical" evidence="3">
    <location>
        <begin position="12"/>
        <end position="34"/>
    </location>
</feature>
<dbReference type="EMBL" id="PGTL01000007">
    <property type="protein sequence ID" value="PJF42858.1"/>
    <property type="molecule type" value="Genomic_DNA"/>
</dbReference>
<sequence length="424" mass="45089">MTMSDHQRKGAAALAKAVLGLSAAALLAIFALLVRYTQDSPDERDAEAAFVQQAELISASSAQSRLLSTPTPLPETILAAAEALQQVMINVYARVEPSVVNIEVVTRTRSDEFDGSGSGFVWDTEGHIVTNAHVVYDAREIVVTFRDGYQTVAQVVGIDDFSDLAVIKVKTDAKRLVPVELGDSSNLQVGQSVIAIGNPFGLVSSMTTGIISATGRTLNSARMLSPRTRTPFQNPAIIQVDAQINPGNSGGPLLDINGKVIGVNTAIRSETGRFQGIGFAVPVNTVKRVVPQLIARGRAEYTWLGIESISPQIGDYGSLTVAALAEQFNLPVDYGVIVARVVPGSPADVAGLRGGTRRVVVRGVPIQLGGDIIVAIDGTPIRTFEEMIAYLVTNTTPGDVITVTIYRGTRRMDVQVTLEARPSE</sequence>
<dbReference type="InterPro" id="IPR001940">
    <property type="entry name" value="Peptidase_S1C"/>
</dbReference>
<organism evidence="6 7">
    <name type="scientific">Candidatus Thermofonsia Clade 1 bacterium</name>
    <dbReference type="NCBI Taxonomy" id="2364210"/>
    <lineage>
        <taxon>Bacteria</taxon>
        <taxon>Bacillati</taxon>
        <taxon>Chloroflexota</taxon>
        <taxon>Candidatus Thermofontia</taxon>
        <taxon>Candidatus Thermofonsia Clade 1</taxon>
    </lineage>
</organism>
<evidence type="ECO:0000313" key="6">
    <source>
        <dbReference type="EMBL" id="PJF42858.1"/>
    </source>
</evidence>
<dbReference type="GO" id="GO:0006508">
    <property type="term" value="P:proteolysis"/>
    <property type="evidence" value="ECO:0007669"/>
    <property type="project" value="UniProtKB-KW"/>
</dbReference>
<keyword evidence="3" id="KW-1133">Transmembrane helix</keyword>
<dbReference type="Gene3D" id="2.30.42.10">
    <property type="match status" value="1"/>
</dbReference>
<evidence type="ECO:0000259" key="4">
    <source>
        <dbReference type="SMART" id="SM00228"/>
    </source>
</evidence>
<keyword evidence="2" id="KW-0378">Hydrolase</keyword>
<dbReference type="EMBL" id="PGTM01000015">
    <property type="protein sequence ID" value="PJF37105.1"/>
    <property type="molecule type" value="Genomic_DNA"/>
</dbReference>
<keyword evidence="3" id="KW-0812">Transmembrane</keyword>
<feature type="domain" description="PDZ" evidence="4">
    <location>
        <begin position="302"/>
        <end position="409"/>
    </location>
</feature>
<accession>A0A2M8PZ91</accession>
<comment type="caution">
    <text evidence="6">The sequence shown here is derived from an EMBL/GenBank/DDBJ whole genome shotgun (WGS) entry which is preliminary data.</text>
</comment>
<name>A0A2M8PZ91_9CHLR</name>
<dbReference type="InterPro" id="IPR051201">
    <property type="entry name" value="Chloro_Bact_Ser_Proteases"/>
</dbReference>